<keyword evidence="2" id="KW-1185">Reference proteome</keyword>
<evidence type="ECO:0000313" key="1">
    <source>
        <dbReference type="EMBL" id="KAJ9091866.1"/>
    </source>
</evidence>
<organism evidence="1 2">
    <name type="scientific">Naganishia friedmannii</name>
    <dbReference type="NCBI Taxonomy" id="89922"/>
    <lineage>
        <taxon>Eukaryota</taxon>
        <taxon>Fungi</taxon>
        <taxon>Dikarya</taxon>
        <taxon>Basidiomycota</taxon>
        <taxon>Agaricomycotina</taxon>
        <taxon>Tremellomycetes</taxon>
        <taxon>Filobasidiales</taxon>
        <taxon>Filobasidiaceae</taxon>
        <taxon>Naganishia</taxon>
    </lineage>
</organism>
<protein>
    <submittedName>
        <fullName evidence="1">Uncharacterized protein</fullName>
    </submittedName>
</protein>
<proteinExistence type="predicted"/>
<gene>
    <name evidence="1" type="ORF">QFC21_007064</name>
</gene>
<name>A0ACC2UYN9_9TREE</name>
<comment type="caution">
    <text evidence="1">The sequence shown here is derived from an EMBL/GenBank/DDBJ whole genome shotgun (WGS) entry which is preliminary data.</text>
</comment>
<dbReference type="EMBL" id="JASBWT010000045">
    <property type="protein sequence ID" value="KAJ9091866.1"/>
    <property type="molecule type" value="Genomic_DNA"/>
</dbReference>
<dbReference type="Proteomes" id="UP001227268">
    <property type="component" value="Unassembled WGS sequence"/>
</dbReference>
<sequence length="698" mass="77857">MEKTADSLVSQHLQKSYEQLSRVCDSIRAFTPSDHVYQPPIIDNHETRYAAKEISGLAKFRGICEKEADWLDEPPVNLSTNAPYLISVWNEVLACPRPLISIGETFRSPRGDRVKVDVTGKGGLLWVKVNTYYSLASIKLSRLLLEFREQDSYVNSDYDSSEAEDPVLQEQAAAYPISPINSITKQSYDIVQTAARQRTPWGETPKIQLRLTRLTGVEEQDERIQKTYECLRKMGVDVVFGEIGAAWTDPGKSGTDARTNRTIPPPTLLATPKLNLDLSLLIALISDISHAPLPRNDDEAQNRFKPIDKLWKRHVDPVTGQVSVKKLEQGELGPEEHSKALVYQLRQEMRLGLIDELNEKIAASCEALGVATDQVEFWTTAEAKRRCHDIVAKIGGEQERRREARLFSVNDSQLNGKRDSGGSHHGAAFWQESRHVDKRKPLNRTLQVKILPENDDDDDFTCPSYLRGHAVQPNTFRGRLTETCNRLLSVTIEKGSSVTADFLGLSIADSPVSSDAEFGDGRSVTGGRGKKTAGTHRGGRRRREAPLAETNLRVPTAHTIRSMLEGARRGMTTITANRMSVKQILRAMGPLEALEQDENVVAAGSDPSSRRDIAEALFYVVEPKTLGEIKRSDIMPLPSRNDDMKIPAASYQDRNQDNLNVDDQNGTHHQSGAFWVLEPRSLAENLRQDPAEESPNGM</sequence>
<accession>A0ACC2UYN9</accession>
<reference evidence="1" key="1">
    <citation type="submission" date="2023-04" db="EMBL/GenBank/DDBJ databases">
        <title>Draft Genome sequencing of Naganishia species isolated from polar environments using Oxford Nanopore Technology.</title>
        <authorList>
            <person name="Leo P."/>
            <person name="Venkateswaran K."/>
        </authorList>
    </citation>
    <scope>NUCLEOTIDE SEQUENCE</scope>
    <source>
        <strain evidence="1">MNA-CCFEE 5423</strain>
    </source>
</reference>
<evidence type="ECO:0000313" key="2">
    <source>
        <dbReference type="Proteomes" id="UP001227268"/>
    </source>
</evidence>